<evidence type="ECO:0000256" key="1">
    <source>
        <dbReference type="SAM" id="MobiDB-lite"/>
    </source>
</evidence>
<organism evidence="3">
    <name type="scientific">Taenia asiatica</name>
    <name type="common">Asian tapeworm</name>
    <dbReference type="NCBI Taxonomy" id="60517"/>
    <lineage>
        <taxon>Eukaryota</taxon>
        <taxon>Metazoa</taxon>
        <taxon>Spiralia</taxon>
        <taxon>Lophotrochozoa</taxon>
        <taxon>Platyhelminthes</taxon>
        <taxon>Cestoda</taxon>
        <taxon>Eucestoda</taxon>
        <taxon>Cyclophyllidea</taxon>
        <taxon>Taeniidae</taxon>
        <taxon>Taenia</taxon>
    </lineage>
</organism>
<proteinExistence type="predicted"/>
<dbReference type="WBParaSite" id="TASK_0000826201-mRNA-1">
    <property type="protein sequence ID" value="TASK_0000826201-mRNA-1"/>
    <property type="gene ID" value="TASK_0000826201"/>
</dbReference>
<evidence type="ECO:0000256" key="2">
    <source>
        <dbReference type="SAM" id="SignalP"/>
    </source>
</evidence>
<feature type="region of interest" description="Disordered" evidence="1">
    <location>
        <begin position="34"/>
        <end position="88"/>
    </location>
</feature>
<name>A0A0R3WC52_TAEAS</name>
<protein>
    <submittedName>
        <fullName evidence="3">Secreted protein</fullName>
    </submittedName>
</protein>
<feature type="region of interest" description="Disordered" evidence="1">
    <location>
        <begin position="112"/>
        <end position="135"/>
    </location>
</feature>
<feature type="chain" id="PRO_5006450090" evidence="2">
    <location>
        <begin position="17"/>
        <end position="135"/>
    </location>
</feature>
<sequence>LLAASCLLSLSCGCYADSAGRLVDRIAGTHGVVAPLSPPQSRQTMGRTSAERFLSSPPPTTLHPPPPYLHSPLPSLPPSLPSSNSTSRMHAHVQPVIHLRSLVRRAFHSRHHTPHTIHHSPPYITPQPTHPLTLR</sequence>
<reference evidence="3" key="1">
    <citation type="submission" date="2017-02" db="UniProtKB">
        <authorList>
            <consortium name="WormBaseParasite"/>
        </authorList>
    </citation>
    <scope>IDENTIFICATION</scope>
</reference>
<dbReference type="AlphaFoldDB" id="A0A0R3WC52"/>
<accession>A0A0R3WC52</accession>
<feature type="signal peptide" evidence="2">
    <location>
        <begin position="1"/>
        <end position="16"/>
    </location>
</feature>
<keyword evidence="2" id="KW-0732">Signal</keyword>
<evidence type="ECO:0000313" key="3">
    <source>
        <dbReference type="WBParaSite" id="TASK_0000826201-mRNA-1"/>
    </source>
</evidence>
<feature type="compositionally biased region" description="Pro residues" evidence="1">
    <location>
        <begin position="56"/>
        <end position="80"/>
    </location>
</feature>